<dbReference type="SUPFAM" id="SSF51735">
    <property type="entry name" value="NAD(P)-binding Rossmann-fold domains"/>
    <property type="match status" value="1"/>
</dbReference>
<evidence type="ECO:0000256" key="2">
    <source>
        <dbReference type="ARBA" id="ARBA00004429"/>
    </source>
</evidence>
<comment type="caution">
    <text evidence="28">The sequence shown here is derived from an EMBL/GenBank/DDBJ whole genome shotgun (WGS) entry which is preliminary data.</text>
</comment>
<dbReference type="GO" id="GO:0016491">
    <property type="term" value="F:oxidoreductase activity"/>
    <property type="evidence" value="ECO:0007669"/>
    <property type="project" value="InterPro"/>
</dbReference>
<keyword evidence="8 25" id="KW-0812">Transmembrane</keyword>
<name>A0A8H8R291_9HELO</name>
<dbReference type="GO" id="GO:0005743">
    <property type="term" value="C:mitochondrial inner membrane"/>
    <property type="evidence" value="ECO:0007669"/>
    <property type="project" value="UniProtKB-SubCell"/>
</dbReference>
<dbReference type="GO" id="GO:0006740">
    <property type="term" value="P:NADPH regeneration"/>
    <property type="evidence" value="ECO:0007669"/>
    <property type="project" value="TreeGrafter"/>
</dbReference>
<dbReference type="PROSITE" id="PS00837">
    <property type="entry name" value="ALADH_PNT_2"/>
    <property type="match status" value="1"/>
</dbReference>
<feature type="transmembrane region" description="Helical" evidence="25">
    <location>
        <begin position="686"/>
        <end position="705"/>
    </location>
</feature>
<keyword evidence="15" id="KW-0007">Acetylation</keyword>
<dbReference type="EC" id="7.1.1.1" evidence="5"/>
<comment type="subcellular location">
    <subcellularLocation>
        <location evidence="2">Cell inner membrane</location>
        <topology evidence="2">Multi-pass membrane protein</topology>
    </subcellularLocation>
    <subcellularLocation>
        <location evidence="1">Mitochondrion inner membrane</location>
        <topology evidence="1">Multi-pass membrane protein</topology>
        <orientation evidence="1">Matrix side</orientation>
    </subcellularLocation>
</comment>
<dbReference type="GeneID" id="41983338"/>
<dbReference type="GO" id="GO:0050661">
    <property type="term" value="F:NADP binding"/>
    <property type="evidence" value="ECO:0007669"/>
    <property type="project" value="TreeGrafter"/>
</dbReference>
<reference evidence="28 29" key="1">
    <citation type="submission" date="2018-05" db="EMBL/GenBank/DDBJ databases">
        <title>Genome sequencing and assembly of the regulated plant pathogen Lachnellula willkommii and related sister species for the development of diagnostic species identification markers.</title>
        <authorList>
            <person name="Giroux E."/>
            <person name="Bilodeau G."/>
        </authorList>
    </citation>
    <scope>NUCLEOTIDE SEQUENCE [LARGE SCALE GENOMIC DNA]</scope>
    <source>
        <strain evidence="28 29">CBS 185.66</strain>
    </source>
</reference>
<dbReference type="EMBL" id="QGMH01000055">
    <property type="protein sequence ID" value="TVY27108.1"/>
    <property type="molecule type" value="Genomic_DNA"/>
</dbReference>
<dbReference type="CDD" id="cd05304">
    <property type="entry name" value="Rubrum_tdh"/>
    <property type="match status" value="1"/>
</dbReference>
<feature type="transmembrane region" description="Helical" evidence="25">
    <location>
        <begin position="636"/>
        <end position="654"/>
    </location>
</feature>
<keyword evidence="9" id="KW-0547">Nucleotide-binding</keyword>
<evidence type="ECO:0000256" key="13">
    <source>
        <dbReference type="ARBA" id="ARBA00022967"/>
    </source>
</evidence>
<dbReference type="InterPro" id="IPR007698">
    <property type="entry name" value="AlaDH/PNT_NAD(H)-bd"/>
</dbReference>
<dbReference type="FunFam" id="3.40.50.1220:FF:000002">
    <property type="entry name" value="NAD(P) transhydrogenase subunit beta"/>
    <property type="match status" value="1"/>
</dbReference>
<evidence type="ECO:0000256" key="25">
    <source>
        <dbReference type="SAM" id="Phobius"/>
    </source>
</evidence>
<feature type="transmembrane region" description="Helical" evidence="25">
    <location>
        <begin position="814"/>
        <end position="833"/>
    </location>
</feature>
<keyword evidence="29" id="KW-1185">Reference proteome</keyword>
<evidence type="ECO:0000256" key="18">
    <source>
        <dbReference type="ARBA" id="ARBA00023136"/>
    </source>
</evidence>
<evidence type="ECO:0000256" key="14">
    <source>
        <dbReference type="ARBA" id="ARBA00022989"/>
    </source>
</evidence>
<proteinExistence type="inferred from homology"/>
<dbReference type="InterPro" id="IPR008143">
    <property type="entry name" value="Ala_DH/PNT_CS2"/>
</dbReference>
<keyword evidence="10" id="KW-0999">Mitochondrion inner membrane</keyword>
<keyword evidence="11" id="KW-0521">NADP</keyword>
<gene>
    <name evidence="28" type="primary">NNT</name>
    <name evidence="28" type="ORF">LHYA1_G003140</name>
</gene>
<keyword evidence="18 25" id="KW-0472">Membrane</keyword>
<dbReference type="InterPro" id="IPR034300">
    <property type="entry name" value="PNTB-like"/>
</dbReference>
<evidence type="ECO:0000256" key="5">
    <source>
        <dbReference type="ARBA" id="ARBA00012943"/>
    </source>
</evidence>
<evidence type="ECO:0000256" key="21">
    <source>
        <dbReference type="ARBA" id="ARBA00061558"/>
    </source>
</evidence>
<dbReference type="AlphaFoldDB" id="A0A8H8R291"/>
<feature type="domain" description="Alanine dehydrogenase/pyridine nucleotide transhydrogenase N-terminal" evidence="27">
    <location>
        <begin position="101"/>
        <end position="240"/>
    </location>
</feature>
<comment type="similarity">
    <text evidence="21">In the C-terminal section; belongs to the PNT beta subunit family.</text>
</comment>
<comment type="catalytic activity">
    <reaction evidence="19">
        <text>NAD(+) + NADPH + H(+)(in) = NADH + NADP(+) + H(+)(out)</text>
        <dbReference type="Rhea" id="RHEA:47992"/>
        <dbReference type="ChEBI" id="CHEBI:15378"/>
        <dbReference type="ChEBI" id="CHEBI:57540"/>
        <dbReference type="ChEBI" id="CHEBI:57783"/>
        <dbReference type="ChEBI" id="CHEBI:57945"/>
        <dbReference type="ChEBI" id="CHEBI:58349"/>
        <dbReference type="EC" id="7.1.1.1"/>
    </reaction>
</comment>
<dbReference type="PANTHER" id="PTHR10160">
    <property type="entry name" value="NAD(P) TRANSHYDROGENASE"/>
    <property type="match status" value="1"/>
</dbReference>
<dbReference type="Pfam" id="PF05222">
    <property type="entry name" value="AlaDh_PNT_N"/>
    <property type="match status" value="1"/>
</dbReference>
<evidence type="ECO:0000256" key="24">
    <source>
        <dbReference type="SAM" id="MobiDB-lite"/>
    </source>
</evidence>
<dbReference type="InterPro" id="IPR024605">
    <property type="entry name" value="NADP_transhyd_a_C"/>
</dbReference>
<feature type="transmembrane region" description="Helical" evidence="25">
    <location>
        <begin position="510"/>
        <end position="530"/>
    </location>
</feature>
<dbReference type="SUPFAM" id="SSF52467">
    <property type="entry name" value="DHS-like NAD/FAD-binding domain"/>
    <property type="match status" value="1"/>
</dbReference>
<feature type="region of interest" description="Disordered" evidence="24">
    <location>
        <begin position="34"/>
        <end position="91"/>
    </location>
</feature>
<evidence type="ECO:0000256" key="4">
    <source>
        <dbReference type="ARBA" id="ARBA00011738"/>
    </source>
</evidence>
<evidence type="ECO:0000256" key="3">
    <source>
        <dbReference type="ARBA" id="ARBA00005624"/>
    </source>
</evidence>
<keyword evidence="7" id="KW-0997">Cell inner membrane</keyword>
<evidence type="ECO:0000259" key="27">
    <source>
        <dbReference type="SMART" id="SM01003"/>
    </source>
</evidence>
<evidence type="ECO:0000256" key="8">
    <source>
        <dbReference type="ARBA" id="ARBA00022692"/>
    </source>
</evidence>
<evidence type="ECO:0000256" key="9">
    <source>
        <dbReference type="ARBA" id="ARBA00022741"/>
    </source>
</evidence>
<evidence type="ECO:0000256" key="23">
    <source>
        <dbReference type="ARBA" id="ARBA00079255"/>
    </source>
</evidence>
<evidence type="ECO:0000256" key="15">
    <source>
        <dbReference type="ARBA" id="ARBA00022990"/>
    </source>
</evidence>
<dbReference type="RefSeq" id="XP_031005896.1">
    <property type="nucleotide sequence ID" value="XM_031148114.1"/>
</dbReference>
<feature type="compositionally biased region" description="Low complexity" evidence="24">
    <location>
        <begin position="38"/>
        <end position="53"/>
    </location>
</feature>
<feature type="transmembrane region" description="Helical" evidence="25">
    <location>
        <begin position="789"/>
        <end position="808"/>
    </location>
</feature>
<sequence length="1107" mass="116176">MTRTTPSNHDKPIDNAADCRPVSSWHTISSCDFAANESRSPSSTHSTPLPSLPKMDRTAKAHSISTHGTRPPTETNRPSHPPTSEYTTPVTPLPYADLTIGVVRETYLTEKRVALTPANAALLLKKGFKRVLVERGAGTDAQFPDTAYEKAGVTLAEMKTVWTESDILLKVRAPSFEGSVSEVDLLREGTTLISFLYPAQNGALVEKLASRGTTTFAMDMIPRISRAQVFDALRSFWENDDSSNDGCGIPPCKVLVIGAGVAGLSAIGQAKRMGAIVRGFDTRSAAREQVQSLGGEFIEVEIEEDGSGGGGYAKVMSKEFIEAEMKLFLEQCREVDIVITTALIPGRPAPKLITEEMILAMKPGSIIVDLAAENGGNCIKTVPGQLVEHNGVKIIGYTDLPSRLSTQSSTLYSNNITKFLLSISPEDKIFGVDLKDEVVRGSIVTYKGGIVPTAPRPAPPPTPAQPTQPLPDAAAAALAITPWQKTTREVATVTGGMGLAVALGKATGPLFMGNVFTAALAGLIGYRTVWGVAPALHSPLMSVTNAISGMVGIGGFFIMGGGILPHTIPQLLGSLSVLLAFVNVSGGFVITKRMLDMFKRRDDPPEYPWLYAIPGTVFGAGYIAAASTGMAGLVQAGYLASSLLCIGSLSGLASQTTARQGNILGILGVGSGILASLAAVGFPPQVLMQFAGVAGFGSIIGLLIGRRITATVLPQTVAALHSVVGLAAVLTSIGSVMAHIGDISMLHLVSGYLGVLIGGVTFTGSIVAFMKLGGRMSSKPIRLPGPRHALNSSLLGLNVATFGTFLAMAPGAPMIAAGCLAGNAALSFFKGYTTTAAIGGADMHMSVIANMSTAVVITVLNAYSGFALVAEGFMLDNPLLTTVGSLIGVSGSILSYIMCVAMNRSITNVLFGGIAPVANEDYKMEGSITKTNIEETADALATAESVIIVVGYGMAVAKAQYAISEITRMLRNKRVKVRFAIHPVAGRMPGQCNVLLAEANVPYDIVLEMDEINDDFSDTDLTLVIGANDTVNPIALEPGSSIAGMPVLHAWKSKQVIVMKRGMSSGYADVPNPMFFMPGTKMLFGDAKDSCDAIKAALEGRNKRFDV</sequence>
<evidence type="ECO:0000313" key="28">
    <source>
        <dbReference type="EMBL" id="TVY27108.1"/>
    </source>
</evidence>
<feature type="transmembrane region" description="Helical" evidence="25">
    <location>
        <begin position="610"/>
        <end position="630"/>
    </location>
</feature>
<dbReference type="Gene3D" id="3.40.50.720">
    <property type="entry name" value="NAD(P)-binding Rossmann-like Domain"/>
    <property type="match status" value="2"/>
</dbReference>
<dbReference type="SMART" id="SM01003">
    <property type="entry name" value="AlaDh_PNT_N"/>
    <property type="match status" value="1"/>
</dbReference>
<dbReference type="Pfam" id="PF02233">
    <property type="entry name" value="PNTB"/>
    <property type="match status" value="1"/>
</dbReference>
<evidence type="ECO:0000313" key="29">
    <source>
        <dbReference type="Proteomes" id="UP000431533"/>
    </source>
</evidence>
<dbReference type="PROSITE" id="PS51257">
    <property type="entry name" value="PROKAR_LIPOPROTEIN"/>
    <property type="match status" value="1"/>
</dbReference>
<evidence type="ECO:0000259" key="26">
    <source>
        <dbReference type="SMART" id="SM01002"/>
    </source>
</evidence>
<evidence type="ECO:0000256" key="20">
    <source>
        <dbReference type="ARBA" id="ARBA00054910"/>
    </source>
</evidence>
<evidence type="ECO:0000256" key="12">
    <source>
        <dbReference type="ARBA" id="ARBA00022946"/>
    </source>
</evidence>
<dbReference type="SUPFAM" id="SSF52283">
    <property type="entry name" value="Formate/glycerate dehydrogenase catalytic domain-like"/>
    <property type="match status" value="1"/>
</dbReference>
<evidence type="ECO:0000256" key="11">
    <source>
        <dbReference type="ARBA" id="ARBA00022857"/>
    </source>
</evidence>
<dbReference type="InterPro" id="IPR029035">
    <property type="entry name" value="DHS-like_NAD/FAD-binding_dom"/>
</dbReference>
<evidence type="ECO:0000256" key="17">
    <source>
        <dbReference type="ARBA" id="ARBA00023128"/>
    </source>
</evidence>
<organism evidence="28 29">
    <name type="scientific">Lachnellula hyalina</name>
    <dbReference type="NCBI Taxonomy" id="1316788"/>
    <lineage>
        <taxon>Eukaryota</taxon>
        <taxon>Fungi</taxon>
        <taxon>Dikarya</taxon>
        <taxon>Ascomycota</taxon>
        <taxon>Pezizomycotina</taxon>
        <taxon>Leotiomycetes</taxon>
        <taxon>Helotiales</taxon>
        <taxon>Lachnaceae</taxon>
        <taxon>Lachnellula</taxon>
    </lineage>
</organism>
<feature type="transmembrane region" description="Helical" evidence="25">
    <location>
        <begin position="878"/>
        <end position="901"/>
    </location>
</feature>
<dbReference type="InterPro" id="IPR036291">
    <property type="entry name" value="NAD(P)-bd_dom_sf"/>
</dbReference>
<keyword evidence="16" id="KW-0520">NAD</keyword>
<evidence type="ECO:0000256" key="22">
    <source>
        <dbReference type="ARBA" id="ARBA00074145"/>
    </source>
</evidence>
<evidence type="ECO:0000256" key="1">
    <source>
        <dbReference type="ARBA" id="ARBA00004292"/>
    </source>
</evidence>
<dbReference type="NCBIfam" id="NF006942">
    <property type="entry name" value="PRK09424.1"/>
    <property type="match status" value="1"/>
</dbReference>
<dbReference type="PANTHER" id="PTHR10160:SF19">
    <property type="entry name" value="PROTON-TRANSLOCATING NAD(P)(+) TRANSHYDROGENASE"/>
    <property type="match status" value="1"/>
</dbReference>
<evidence type="ECO:0000256" key="19">
    <source>
        <dbReference type="ARBA" id="ARBA00048202"/>
    </source>
</evidence>
<protein>
    <recommendedName>
        <fullName evidence="22">NAD(P) transhydrogenase, mitochondrial</fullName>
        <ecNumber evidence="5">7.1.1.1</ecNumber>
    </recommendedName>
    <alternativeName>
        <fullName evidence="23">Nicotinamide nucleotide transhydrogenase</fullName>
    </alternativeName>
</protein>
<dbReference type="GO" id="GO:0005886">
    <property type="term" value="C:plasma membrane"/>
    <property type="evidence" value="ECO:0007669"/>
    <property type="project" value="UniProtKB-SubCell"/>
</dbReference>
<dbReference type="FunFam" id="3.40.50.720:FF:000028">
    <property type="entry name" value="NAD(P) transhydrogenase subunit alpha"/>
    <property type="match status" value="1"/>
</dbReference>
<comment type="subunit">
    <text evidence="4">Homodimer.</text>
</comment>
<dbReference type="SMART" id="SM01002">
    <property type="entry name" value="AlaDh_PNT_C"/>
    <property type="match status" value="1"/>
</dbReference>
<keyword evidence="14 25" id="KW-1133">Transmembrane helix</keyword>
<feature type="compositionally biased region" description="Polar residues" evidence="24">
    <location>
        <begin position="63"/>
        <end position="90"/>
    </location>
</feature>
<evidence type="ECO:0000256" key="6">
    <source>
        <dbReference type="ARBA" id="ARBA00022475"/>
    </source>
</evidence>
<feature type="transmembrane region" description="Helical" evidence="25">
    <location>
        <begin position="845"/>
        <end position="866"/>
    </location>
</feature>
<feature type="transmembrane region" description="Helical" evidence="25">
    <location>
        <begin position="717"/>
        <end position="740"/>
    </location>
</feature>
<keyword evidence="13" id="KW-1278">Translocase</keyword>
<feature type="transmembrane region" description="Helical" evidence="25">
    <location>
        <begin position="542"/>
        <end position="564"/>
    </location>
</feature>
<dbReference type="Pfam" id="PF12769">
    <property type="entry name" value="PNTB_4TM"/>
    <property type="match status" value="1"/>
</dbReference>
<evidence type="ECO:0000256" key="7">
    <source>
        <dbReference type="ARBA" id="ARBA00022519"/>
    </source>
</evidence>
<dbReference type="Pfam" id="PF01262">
    <property type="entry name" value="AlaDh_PNT_C"/>
    <property type="match status" value="1"/>
</dbReference>
<feature type="transmembrane region" description="Helical" evidence="25">
    <location>
        <begin position="746"/>
        <end position="769"/>
    </location>
</feature>
<evidence type="ECO:0000256" key="10">
    <source>
        <dbReference type="ARBA" id="ARBA00022792"/>
    </source>
</evidence>
<feature type="domain" description="Alanine dehydrogenase/pyridine nucleotide transhydrogenase NAD(H)-binding" evidence="26">
    <location>
        <begin position="241"/>
        <end position="396"/>
    </location>
</feature>
<feature type="transmembrane region" description="Helical" evidence="25">
    <location>
        <begin position="661"/>
        <end position="680"/>
    </location>
</feature>
<keyword evidence="6" id="KW-1003">Cell membrane</keyword>
<dbReference type="Gene3D" id="3.40.50.1220">
    <property type="entry name" value="TPP-binding domain"/>
    <property type="match status" value="1"/>
</dbReference>
<accession>A0A8H8R291</accession>
<keyword evidence="12" id="KW-0809">Transit peptide</keyword>
<comment type="similarity">
    <text evidence="3">In the N-terminal section; belongs to the AlaDH/PNT family.</text>
</comment>
<evidence type="ECO:0000256" key="16">
    <source>
        <dbReference type="ARBA" id="ARBA00023027"/>
    </source>
</evidence>
<dbReference type="InterPro" id="IPR007886">
    <property type="entry name" value="AlaDH/PNT_N"/>
</dbReference>
<dbReference type="GO" id="GO:0008750">
    <property type="term" value="F:proton-translocating NAD(P)+ transhydrogenase activity"/>
    <property type="evidence" value="ECO:0007669"/>
    <property type="project" value="UniProtKB-EC"/>
</dbReference>
<dbReference type="Proteomes" id="UP000431533">
    <property type="component" value="Unassembled WGS sequence"/>
</dbReference>
<feature type="transmembrane region" description="Helical" evidence="25">
    <location>
        <begin position="570"/>
        <end position="590"/>
    </location>
</feature>
<dbReference type="OrthoDB" id="37244at2759"/>
<comment type="function">
    <text evidence="20">The transhydrogenation between NADH and NADP is coupled to respiration and ATP hydrolysis and functions as a proton pump across the membrane. May play a role in reactive oxygen species (ROS) detoxification in the adrenal gland.</text>
</comment>
<keyword evidence="17" id="KW-0496">Mitochondrion</keyword>